<gene>
    <name evidence="2" type="ORF">CTKZ_21140</name>
</gene>
<keyword evidence="2" id="KW-0808">Transferase</keyword>
<dbReference type="AlphaFoldDB" id="A0A401V0W6"/>
<dbReference type="PROSITE" id="PS51186">
    <property type="entry name" value="GNAT"/>
    <property type="match status" value="1"/>
</dbReference>
<dbReference type="Gene3D" id="3.40.630.30">
    <property type="match status" value="1"/>
</dbReference>
<comment type="caution">
    <text evidence="2">The sequence shown here is derived from an EMBL/GenBank/DDBJ whole genome shotgun (WGS) entry which is preliminary data.</text>
</comment>
<dbReference type="InterPro" id="IPR000182">
    <property type="entry name" value="GNAT_dom"/>
</dbReference>
<evidence type="ECO:0000259" key="1">
    <source>
        <dbReference type="PROSITE" id="PS51186"/>
    </source>
</evidence>
<reference evidence="2 3" key="1">
    <citation type="submission" date="2018-11" db="EMBL/GenBank/DDBJ databases">
        <title>Draft genome sequence of Cellulomonas takizawaensis strain TKZ-21.</title>
        <authorList>
            <person name="Yamamura H."/>
            <person name="Hayashi T."/>
            <person name="Hamada M."/>
            <person name="Serisawa Y."/>
            <person name="Matsuyama K."/>
            <person name="Nakagawa Y."/>
            <person name="Otoguro M."/>
            <person name="Yanagida F."/>
            <person name="Hayakawa M."/>
        </authorList>
    </citation>
    <scope>NUCLEOTIDE SEQUENCE [LARGE SCALE GENOMIC DNA]</scope>
    <source>
        <strain evidence="2 3">TKZ-21</strain>
    </source>
</reference>
<dbReference type="PANTHER" id="PTHR43451:SF1">
    <property type="entry name" value="ACETYLTRANSFERASE"/>
    <property type="match status" value="1"/>
</dbReference>
<evidence type="ECO:0000313" key="3">
    <source>
        <dbReference type="Proteomes" id="UP000288246"/>
    </source>
</evidence>
<sequence>MPPTIRPYASDDAQATLDVFLAAIRVTAAADYTPEQLAAWAPDDVDLTAWAHRRAARRTVVAEVDGRVVGFTDVDPGGYVDMMFVDPAVGRTGVASALLAWAHETALRDGASTLTTHASLTARPFFEAHGFVVTAEQHPVRRGVTLTNFAMARRLP</sequence>
<dbReference type="SUPFAM" id="SSF55729">
    <property type="entry name" value="Acyl-CoA N-acyltransferases (Nat)"/>
    <property type="match status" value="1"/>
</dbReference>
<dbReference type="Pfam" id="PF13673">
    <property type="entry name" value="Acetyltransf_10"/>
    <property type="match status" value="1"/>
</dbReference>
<organism evidence="2 3">
    <name type="scientific">Cellulomonas algicola</name>
    <dbReference type="NCBI Taxonomy" id="2071633"/>
    <lineage>
        <taxon>Bacteria</taxon>
        <taxon>Bacillati</taxon>
        <taxon>Actinomycetota</taxon>
        <taxon>Actinomycetes</taxon>
        <taxon>Micrococcales</taxon>
        <taxon>Cellulomonadaceae</taxon>
        <taxon>Cellulomonas</taxon>
    </lineage>
</organism>
<dbReference type="EMBL" id="BHYL01000166">
    <property type="protein sequence ID" value="GCD20552.1"/>
    <property type="molecule type" value="Genomic_DNA"/>
</dbReference>
<protein>
    <submittedName>
        <fullName evidence="2">Acetyltransferase</fullName>
    </submittedName>
</protein>
<evidence type="ECO:0000313" key="2">
    <source>
        <dbReference type="EMBL" id="GCD20552.1"/>
    </source>
</evidence>
<dbReference type="PANTHER" id="PTHR43451">
    <property type="entry name" value="ACETYLTRANSFERASE (GNAT) FAMILY PROTEIN"/>
    <property type="match status" value="1"/>
</dbReference>
<dbReference type="OrthoDB" id="9812192at2"/>
<name>A0A401V0W6_9CELL</name>
<feature type="domain" description="N-acetyltransferase" evidence="1">
    <location>
        <begin position="3"/>
        <end position="156"/>
    </location>
</feature>
<proteinExistence type="predicted"/>
<dbReference type="GO" id="GO:0016747">
    <property type="term" value="F:acyltransferase activity, transferring groups other than amino-acyl groups"/>
    <property type="evidence" value="ECO:0007669"/>
    <property type="project" value="InterPro"/>
</dbReference>
<keyword evidence="3" id="KW-1185">Reference proteome</keyword>
<dbReference type="Proteomes" id="UP000288246">
    <property type="component" value="Unassembled WGS sequence"/>
</dbReference>
<accession>A0A401V0W6</accession>
<dbReference type="RefSeq" id="WP_124343060.1">
    <property type="nucleotide sequence ID" value="NZ_BHYL01000166.1"/>
</dbReference>
<dbReference type="InterPro" id="IPR052564">
    <property type="entry name" value="N-acetyltrans/Recomb-assoc"/>
</dbReference>
<dbReference type="InterPro" id="IPR016181">
    <property type="entry name" value="Acyl_CoA_acyltransferase"/>
</dbReference>
<dbReference type="CDD" id="cd04301">
    <property type="entry name" value="NAT_SF"/>
    <property type="match status" value="1"/>
</dbReference>